<comment type="caution">
    <text evidence="1">The sequence shown here is derived from an EMBL/GenBank/DDBJ whole genome shotgun (WGS) entry which is preliminary data.</text>
</comment>
<dbReference type="EMBL" id="JADBJN010000002">
    <property type="protein sequence ID" value="KAG5676527.1"/>
    <property type="molecule type" value="Genomic_DNA"/>
</dbReference>
<evidence type="ECO:0000313" key="1">
    <source>
        <dbReference type="EMBL" id="KAG5676527.1"/>
    </source>
</evidence>
<sequence>MSNKINSFIWFLKKVCADYQFMKQEDEDYIKLSAPKLAEMASYHWSHMSDLEKQPYIDAAKRNQQPKIEMDKNSSFDRICRWKW</sequence>
<dbReference type="GO" id="GO:0005634">
    <property type="term" value="C:nucleus"/>
    <property type="evidence" value="ECO:0007669"/>
    <property type="project" value="UniProtKB-ARBA"/>
</dbReference>
<evidence type="ECO:0000313" key="2">
    <source>
        <dbReference type="Proteomes" id="UP001107558"/>
    </source>
</evidence>
<protein>
    <submittedName>
        <fullName evidence="1">Uncharacterized protein</fullName>
    </submittedName>
</protein>
<dbReference type="InterPro" id="IPR036910">
    <property type="entry name" value="HMG_box_dom_sf"/>
</dbReference>
<dbReference type="Proteomes" id="UP001107558">
    <property type="component" value="Chromosome 2"/>
</dbReference>
<proteinExistence type="predicted"/>
<organism evidence="1 2">
    <name type="scientific">Polypedilum vanderplanki</name>
    <name type="common">Sleeping chironomid midge</name>
    <dbReference type="NCBI Taxonomy" id="319348"/>
    <lineage>
        <taxon>Eukaryota</taxon>
        <taxon>Metazoa</taxon>
        <taxon>Ecdysozoa</taxon>
        <taxon>Arthropoda</taxon>
        <taxon>Hexapoda</taxon>
        <taxon>Insecta</taxon>
        <taxon>Pterygota</taxon>
        <taxon>Neoptera</taxon>
        <taxon>Endopterygota</taxon>
        <taxon>Diptera</taxon>
        <taxon>Nematocera</taxon>
        <taxon>Chironomoidea</taxon>
        <taxon>Chironomidae</taxon>
        <taxon>Chironominae</taxon>
        <taxon>Polypedilum</taxon>
        <taxon>Polypedilum</taxon>
    </lineage>
</organism>
<reference evidence="1" key="1">
    <citation type="submission" date="2021-03" db="EMBL/GenBank/DDBJ databases">
        <title>Chromosome level genome of the anhydrobiotic midge Polypedilum vanderplanki.</title>
        <authorList>
            <person name="Yoshida Y."/>
            <person name="Kikawada T."/>
            <person name="Gusev O."/>
        </authorList>
    </citation>
    <scope>NUCLEOTIDE SEQUENCE</scope>
    <source>
        <strain evidence="1">NIAS01</strain>
        <tissue evidence="1">Whole body or cell culture</tissue>
    </source>
</reference>
<accession>A0A9J6C3D4</accession>
<dbReference type="Gene3D" id="1.10.30.10">
    <property type="entry name" value="High mobility group box domain"/>
    <property type="match status" value="1"/>
</dbReference>
<keyword evidence="2" id="KW-1185">Reference proteome</keyword>
<dbReference type="SUPFAM" id="SSF47095">
    <property type="entry name" value="HMG-box"/>
    <property type="match status" value="1"/>
</dbReference>
<dbReference type="AlphaFoldDB" id="A0A9J6C3D4"/>
<gene>
    <name evidence="1" type="ORF">PVAND_006355</name>
</gene>
<name>A0A9J6C3D4_POLVA</name>